<dbReference type="PANTHER" id="PTHR11064:SF163">
    <property type="entry name" value="NUCLEAR TRANSCRIPTION FACTOR Y PROTEIN"/>
    <property type="match status" value="1"/>
</dbReference>
<dbReference type="GO" id="GO:0046982">
    <property type="term" value="F:protein heterodimerization activity"/>
    <property type="evidence" value="ECO:0007669"/>
    <property type="project" value="InterPro"/>
</dbReference>
<proteinExistence type="inferred from homology"/>
<dbReference type="InterPro" id="IPR003958">
    <property type="entry name" value="CBFA_NFYB_domain"/>
</dbReference>
<evidence type="ECO:0000256" key="1">
    <source>
        <dbReference type="ARBA" id="ARBA00009053"/>
    </source>
</evidence>
<dbReference type="CDD" id="cd22907">
    <property type="entry name" value="HFD_NFYB"/>
    <property type="match status" value="1"/>
</dbReference>
<dbReference type="EMBL" id="DF973355">
    <property type="protein sequence ID" value="GAU27473.1"/>
    <property type="molecule type" value="Genomic_DNA"/>
</dbReference>
<protein>
    <recommendedName>
        <fullName evidence="4">Transcription factor CBF/NF-Y/archaeal histone domain-containing protein</fullName>
    </recommendedName>
</protein>
<evidence type="ECO:0000313" key="5">
    <source>
        <dbReference type="EMBL" id="GAU27473.1"/>
    </source>
</evidence>
<dbReference type="AlphaFoldDB" id="A0A2Z6MBL5"/>
<dbReference type="Pfam" id="PF00808">
    <property type="entry name" value="CBFD_NFYB_HMF"/>
    <property type="match status" value="1"/>
</dbReference>
<evidence type="ECO:0000313" key="6">
    <source>
        <dbReference type="Proteomes" id="UP000242715"/>
    </source>
</evidence>
<organism evidence="5 6">
    <name type="scientific">Trifolium subterraneum</name>
    <name type="common">Subterranean clover</name>
    <dbReference type="NCBI Taxonomy" id="3900"/>
    <lineage>
        <taxon>Eukaryota</taxon>
        <taxon>Viridiplantae</taxon>
        <taxon>Streptophyta</taxon>
        <taxon>Embryophyta</taxon>
        <taxon>Tracheophyta</taxon>
        <taxon>Spermatophyta</taxon>
        <taxon>Magnoliopsida</taxon>
        <taxon>eudicotyledons</taxon>
        <taxon>Gunneridae</taxon>
        <taxon>Pentapetalae</taxon>
        <taxon>rosids</taxon>
        <taxon>fabids</taxon>
        <taxon>Fabales</taxon>
        <taxon>Fabaceae</taxon>
        <taxon>Papilionoideae</taxon>
        <taxon>50 kb inversion clade</taxon>
        <taxon>NPAAA clade</taxon>
        <taxon>Hologalegina</taxon>
        <taxon>IRL clade</taxon>
        <taxon>Trifolieae</taxon>
        <taxon>Trifolium</taxon>
    </lineage>
</organism>
<name>A0A2Z6MBL5_TRISU</name>
<evidence type="ECO:0000256" key="2">
    <source>
        <dbReference type="ARBA" id="ARBA00023015"/>
    </source>
</evidence>
<dbReference type="GO" id="GO:0000978">
    <property type="term" value="F:RNA polymerase II cis-regulatory region sequence-specific DNA binding"/>
    <property type="evidence" value="ECO:0007669"/>
    <property type="project" value="TreeGrafter"/>
</dbReference>
<dbReference type="OrthoDB" id="1425930at2759"/>
<dbReference type="SUPFAM" id="SSF47113">
    <property type="entry name" value="Histone-fold"/>
    <property type="match status" value="1"/>
</dbReference>
<keyword evidence="3" id="KW-0804">Transcription</keyword>
<comment type="similarity">
    <text evidence="1">Belongs to the NFYB/HAP3 subunit family.</text>
</comment>
<keyword evidence="6" id="KW-1185">Reference proteome</keyword>
<accession>A0A2Z6MBL5</accession>
<keyword evidence="2" id="KW-0805">Transcription regulation</keyword>
<dbReference type="GO" id="GO:0016602">
    <property type="term" value="C:CCAAT-binding factor complex"/>
    <property type="evidence" value="ECO:0007669"/>
    <property type="project" value="InterPro"/>
</dbReference>
<dbReference type="GO" id="GO:0001228">
    <property type="term" value="F:DNA-binding transcription activator activity, RNA polymerase II-specific"/>
    <property type="evidence" value="ECO:0007669"/>
    <property type="project" value="InterPro"/>
</dbReference>
<dbReference type="PANTHER" id="PTHR11064">
    <property type="entry name" value="CCAAT-BINDING TRANSCRIPTION FACTOR-RELATED"/>
    <property type="match status" value="1"/>
</dbReference>
<sequence>MYFCLDLVSLQVGNLSENHTLARNIDKNNNDIGSGIEQPHLPPTKDEEPHLPMKNLIRIMRRALPENAKITDDAKKSIQLCVTEFIAIITIEANERCKAEHRKIINGDDLIWAMNMLGFEDYGGLLAIFLENYRHHEAQFNFMPIDYGFNKDESSASGSGCGSNNGQC</sequence>
<gene>
    <name evidence="5" type="ORF">TSUD_14530</name>
</gene>
<evidence type="ECO:0000259" key="4">
    <source>
        <dbReference type="Pfam" id="PF00808"/>
    </source>
</evidence>
<dbReference type="PRINTS" id="PR00615">
    <property type="entry name" value="CCAATSUBUNTA"/>
</dbReference>
<dbReference type="Gene3D" id="1.10.20.10">
    <property type="entry name" value="Histone, subunit A"/>
    <property type="match status" value="1"/>
</dbReference>
<feature type="domain" description="Transcription factor CBF/NF-Y/archaeal histone" evidence="4">
    <location>
        <begin position="50"/>
        <end position="114"/>
    </location>
</feature>
<dbReference type="Proteomes" id="UP000242715">
    <property type="component" value="Unassembled WGS sequence"/>
</dbReference>
<evidence type="ECO:0000256" key="3">
    <source>
        <dbReference type="ARBA" id="ARBA00023163"/>
    </source>
</evidence>
<dbReference type="InterPro" id="IPR027113">
    <property type="entry name" value="Transc_fact_NFYB/HAP3"/>
</dbReference>
<reference evidence="6" key="1">
    <citation type="journal article" date="2017" name="Front. Plant Sci.">
        <title>Climate Clever Clovers: New Paradigm to Reduce the Environmental Footprint of Ruminants by Breeding Low Methanogenic Forages Utilizing Haplotype Variation.</title>
        <authorList>
            <person name="Kaur P."/>
            <person name="Appels R."/>
            <person name="Bayer P.E."/>
            <person name="Keeble-Gagnere G."/>
            <person name="Wang J."/>
            <person name="Hirakawa H."/>
            <person name="Shirasawa K."/>
            <person name="Vercoe P."/>
            <person name="Stefanova K."/>
            <person name="Durmic Z."/>
            <person name="Nichols P."/>
            <person name="Revell C."/>
            <person name="Isobe S.N."/>
            <person name="Edwards D."/>
            <person name="Erskine W."/>
        </authorList>
    </citation>
    <scope>NUCLEOTIDE SEQUENCE [LARGE SCALE GENOMIC DNA]</scope>
    <source>
        <strain evidence="6">cv. Daliak</strain>
    </source>
</reference>
<dbReference type="InterPro" id="IPR009072">
    <property type="entry name" value="Histone-fold"/>
</dbReference>